<name>A0A1Q2YBR3_9ASCO</name>
<dbReference type="Gene3D" id="1.10.287.410">
    <property type="match status" value="1"/>
</dbReference>
<comment type="similarity">
    <text evidence="2">Belongs to the peptidase S10 family.</text>
</comment>
<proteinExistence type="inferred from homology"/>
<accession>A0A1Q2YBR3</accession>
<dbReference type="PROSITE" id="PS00061">
    <property type="entry name" value="ADH_SHORT"/>
    <property type="match status" value="1"/>
</dbReference>
<evidence type="ECO:0000256" key="3">
    <source>
        <dbReference type="ARBA" id="ARBA00022645"/>
    </source>
</evidence>
<dbReference type="PANTHER" id="PTHR42901:SF1">
    <property type="entry name" value="ALCOHOL DEHYDROGENASE"/>
    <property type="match status" value="1"/>
</dbReference>
<dbReference type="Pfam" id="PF00106">
    <property type="entry name" value="adh_short"/>
    <property type="match status" value="1"/>
</dbReference>
<comment type="caution">
    <text evidence="9">The sequence shown here is derived from an EMBL/GenBank/DDBJ whole genome shotgun (WGS) entry which is preliminary data.</text>
</comment>
<dbReference type="InterPro" id="IPR020904">
    <property type="entry name" value="Sc_DH/Rdtase_CS"/>
</dbReference>
<dbReference type="Proteomes" id="UP000186136">
    <property type="component" value="Unassembled WGS sequence"/>
</dbReference>
<dbReference type="EMBL" id="BDGI01000015">
    <property type="protein sequence ID" value="GAV26974.1"/>
    <property type="molecule type" value="Genomic_DNA"/>
</dbReference>
<evidence type="ECO:0000313" key="10">
    <source>
        <dbReference type="Proteomes" id="UP000186136"/>
    </source>
</evidence>
<dbReference type="FunFam" id="3.40.50.720:FF:000047">
    <property type="entry name" value="NADP-dependent L-serine/L-allo-threonine dehydrogenase"/>
    <property type="match status" value="1"/>
</dbReference>
<dbReference type="AlphaFoldDB" id="A0A1Q2YBR3"/>
<evidence type="ECO:0000313" key="9">
    <source>
        <dbReference type="EMBL" id="GAV26974.1"/>
    </source>
</evidence>
<dbReference type="Gene3D" id="3.40.50.720">
    <property type="entry name" value="NAD(P)-binding Rossmann-like Domain"/>
    <property type="match status" value="1"/>
</dbReference>
<keyword evidence="7" id="KW-0560">Oxidoreductase</keyword>
<protein>
    <submittedName>
        <fullName evidence="9">Oxidoreductase</fullName>
    </submittedName>
</protein>
<dbReference type="InterPro" id="IPR029058">
    <property type="entry name" value="AB_hydrolase_fold"/>
</dbReference>
<evidence type="ECO:0000256" key="4">
    <source>
        <dbReference type="ARBA" id="ARBA00022670"/>
    </source>
</evidence>
<keyword evidence="8" id="KW-0325">Glycoprotein</keyword>
<dbReference type="SUPFAM" id="SSF51735">
    <property type="entry name" value="NAD(P)-binding Rossmann-fold domains"/>
    <property type="match status" value="1"/>
</dbReference>
<dbReference type="InterPro" id="IPR036291">
    <property type="entry name" value="NAD(P)-bd_dom_sf"/>
</dbReference>
<keyword evidence="3" id="KW-0121">Carboxypeptidase</keyword>
<gene>
    <name evidence="9" type="ORF">PMKS-000435</name>
</gene>
<keyword evidence="4" id="KW-0645">Protease</keyword>
<dbReference type="PANTHER" id="PTHR42901">
    <property type="entry name" value="ALCOHOL DEHYDROGENASE"/>
    <property type="match status" value="1"/>
</dbReference>
<dbReference type="InterPro" id="IPR033124">
    <property type="entry name" value="Ser_caboxypep_his_AS"/>
</dbReference>
<keyword evidence="10" id="KW-1185">Reference proteome</keyword>
<dbReference type="OrthoDB" id="443318at2759"/>
<dbReference type="InterPro" id="IPR002347">
    <property type="entry name" value="SDR_fam"/>
</dbReference>
<dbReference type="GO" id="GO:0004185">
    <property type="term" value="F:serine-type carboxypeptidase activity"/>
    <property type="evidence" value="ECO:0007669"/>
    <property type="project" value="InterPro"/>
</dbReference>
<evidence type="ECO:0000256" key="1">
    <source>
        <dbReference type="ARBA" id="ARBA00006484"/>
    </source>
</evidence>
<evidence type="ECO:0000256" key="5">
    <source>
        <dbReference type="ARBA" id="ARBA00022801"/>
    </source>
</evidence>
<dbReference type="PROSITE" id="PS00560">
    <property type="entry name" value="CARBOXYPEPT_SER_HIS"/>
    <property type="match status" value="1"/>
</dbReference>
<evidence type="ECO:0000256" key="2">
    <source>
        <dbReference type="ARBA" id="ARBA00009431"/>
    </source>
</evidence>
<evidence type="ECO:0000256" key="6">
    <source>
        <dbReference type="ARBA" id="ARBA00022857"/>
    </source>
</evidence>
<sequence>MFGNIAQRLAGKNILITGASTGIGYHTAKYFAEAAKGDLKLVLAARRKEKLEALKADLLKEYPSIKVHIDVLDVSKINTIAPFLESLPKEFATVDVLVNNAGKALGLDAIGSVASADVEEMFETNVLGMIQLTQLVVKQMKERNAGDIVQLGSVAGRNPYPGGGIYCATKAALRSFTHVLREELINTRIRIIEIEPGNVATEEFSLVRFKGDQSKAEKVYENTTPLYGSDIAELILFAVSRPANTVIAETLNALSFKNNQQHHHPILDKYVEEGLFDQALVDKSTSEAWDLLEQTVDASKIEEELKRYSAGESKAPKSALRQSDLKDTANYEHINLAEFTSAYGLRVKKHVESDPSVLGVDTVKQWTGYFDINEEDKHLFFWFFESRNDPENDPVILWLNGGPGCSSMTGLFFELGPSSINGTTLTPVSNPYSWNSNASVIFLEQPVGVGYSYADKSTVSSTKQAAEDVYAFLQLFFAKFITFAPNDFHIAGESYAGHYIPNIASVIANKEDKFFSLTSVMIGNGITDALIQYYYYIPMACNATESGYKQLIPDNECEDLEKMYPRCAALIKTCYRSQTALTCVPANLYCERMMTPFEKTGLNYYDIRKPCLGDGCYPQMSAIDEYLNKPEVMAALGSEVKSYVGCDNQVFRNFILSGDEPKPFQQYVAEILELDIPVLIYAGDKDYICNWLGNQGWSNKLSWFGKDSFNAANTTNWYSKADGSHAGTAKSNGLLTFLRVFDAGHMVPFDQPSHSLDMVNRWISGDYFFT</sequence>
<dbReference type="InterPro" id="IPR001563">
    <property type="entry name" value="Peptidase_S10"/>
</dbReference>
<reference evidence="9 10" key="1">
    <citation type="submission" date="2016-08" db="EMBL/GenBank/DDBJ databases">
        <title>Whole genome shotgun sequence of Pichia membranifaciens KS47-1.</title>
        <authorList>
            <person name="Konishi M."/>
            <person name="Ishida M."/>
            <person name="Arakawa T."/>
            <person name="Kato Y."/>
            <person name="Horiuchi J."/>
        </authorList>
    </citation>
    <scope>NUCLEOTIDE SEQUENCE [LARGE SCALE GENOMIC DNA]</scope>
    <source>
        <strain evidence="9 10">KS47-1</strain>
    </source>
</reference>
<dbReference type="InterPro" id="IPR018202">
    <property type="entry name" value="Ser_caboxypep_ser_AS"/>
</dbReference>
<keyword evidence="5" id="KW-0378">Hydrolase</keyword>
<dbReference type="SUPFAM" id="SSF53474">
    <property type="entry name" value="alpha/beta-Hydrolases"/>
    <property type="match status" value="1"/>
</dbReference>
<dbReference type="Pfam" id="PF00450">
    <property type="entry name" value="Peptidase_S10"/>
    <property type="match status" value="1"/>
</dbReference>
<dbReference type="PRINTS" id="PR00724">
    <property type="entry name" value="CRBOXYPTASEC"/>
</dbReference>
<dbReference type="Gene3D" id="3.40.50.1820">
    <property type="entry name" value="alpha/beta hydrolase"/>
    <property type="match status" value="1"/>
</dbReference>
<evidence type="ECO:0000256" key="7">
    <source>
        <dbReference type="ARBA" id="ARBA00023002"/>
    </source>
</evidence>
<organism evidence="9 10">
    <name type="scientific">Pichia membranifaciens</name>
    <dbReference type="NCBI Taxonomy" id="4926"/>
    <lineage>
        <taxon>Eukaryota</taxon>
        <taxon>Fungi</taxon>
        <taxon>Dikarya</taxon>
        <taxon>Ascomycota</taxon>
        <taxon>Saccharomycotina</taxon>
        <taxon>Pichiomycetes</taxon>
        <taxon>Pichiales</taxon>
        <taxon>Pichiaceae</taxon>
        <taxon>Pichia</taxon>
    </lineage>
</organism>
<dbReference type="GO" id="GO:0016616">
    <property type="term" value="F:oxidoreductase activity, acting on the CH-OH group of donors, NAD or NADP as acceptor"/>
    <property type="evidence" value="ECO:0007669"/>
    <property type="project" value="UniProtKB-ARBA"/>
</dbReference>
<evidence type="ECO:0000256" key="8">
    <source>
        <dbReference type="ARBA" id="ARBA00023180"/>
    </source>
</evidence>
<dbReference type="PROSITE" id="PS00131">
    <property type="entry name" value="CARBOXYPEPT_SER_SER"/>
    <property type="match status" value="1"/>
</dbReference>
<dbReference type="GO" id="GO:0006508">
    <property type="term" value="P:proteolysis"/>
    <property type="evidence" value="ECO:0007669"/>
    <property type="project" value="UniProtKB-KW"/>
</dbReference>
<comment type="similarity">
    <text evidence="1">Belongs to the short-chain dehydrogenases/reductases (SDR) family.</text>
</comment>
<keyword evidence="6" id="KW-0521">NADP</keyword>